<dbReference type="PANTHER" id="PTHR43280">
    <property type="entry name" value="ARAC-FAMILY TRANSCRIPTIONAL REGULATOR"/>
    <property type="match status" value="1"/>
</dbReference>
<dbReference type="SMART" id="SM00342">
    <property type="entry name" value="HTH_ARAC"/>
    <property type="match status" value="1"/>
</dbReference>
<keyword evidence="2 5" id="KW-0238">DNA-binding</keyword>
<dbReference type="Gene3D" id="2.60.120.10">
    <property type="entry name" value="Jelly Rolls"/>
    <property type="match status" value="1"/>
</dbReference>
<dbReference type="OrthoDB" id="2585681at2"/>
<keyword evidence="1" id="KW-0805">Transcription regulation</keyword>
<dbReference type="PROSITE" id="PS01124">
    <property type="entry name" value="HTH_ARAC_FAMILY_2"/>
    <property type="match status" value="1"/>
</dbReference>
<dbReference type="GO" id="GO:0043565">
    <property type="term" value="F:sequence-specific DNA binding"/>
    <property type="evidence" value="ECO:0007669"/>
    <property type="project" value="InterPro"/>
</dbReference>
<dbReference type="InterPro" id="IPR018060">
    <property type="entry name" value="HTH_AraC"/>
</dbReference>
<dbReference type="InterPro" id="IPR014710">
    <property type="entry name" value="RmlC-like_jellyroll"/>
</dbReference>
<dbReference type="Gene3D" id="1.10.10.60">
    <property type="entry name" value="Homeodomain-like"/>
    <property type="match status" value="1"/>
</dbReference>
<proteinExistence type="predicted"/>
<gene>
    <name evidence="5" type="ORF">SAMN05661012_00435</name>
    <name evidence="6" type="ORF">SR876_32910</name>
</gene>
<dbReference type="AlphaFoldDB" id="A0A1K1M4G5"/>
<dbReference type="Pfam" id="PF12833">
    <property type="entry name" value="HTH_18"/>
    <property type="match status" value="1"/>
</dbReference>
<feature type="domain" description="HTH araC/xylS-type" evidence="4">
    <location>
        <begin position="189"/>
        <end position="287"/>
    </location>
</feature>
<protein>
    <submittedName>
        <fullName evidence="6">AraC family transcriptional regulator</fullName>
    </submittedName>
    <submittedName>
        <fullName evidence="5">AraC-type DNA-binding protein</fullName>
    </submittedName>
</protein>
<dbReference type="SUPFAM" id="SSF46689">
    <property type="entry name" value="Homeodomain-like"/>
    <property type="match status" value="1"/>
</dbReference>
<dbReference type="RefSeq" id="WP_072356955.1">
    <property type="nucleotide sequence ID" value="NZ_CBHWAX010000033.1"/>
</dbReference>
<evidence type="ECO:0000313" key="7">
    <source>
        <dbReference type="Proteomes" id="UP000183788"/>
    </source>
</evidence>
<dbReference type="Proteomes" id="UP000183788">
    <property type="component" value="Unassembled WGS sequence"/>
</dbReference>
<evidence type="ECO:0000256" key="2">
    <source>
        <dbReference type="ARBA" id="ARBA00023125"/>
    </source>
</evidence>
<reference evidence="5 7" key="1">
    <citation type="submission" date="2016-11" db="EMBL/GenBank/DDBJ databases">
        <authorList>
            <person name="Jaros S."/>
            <person name="Januszkiewicz K."/>
            <person name="Wedrychowicz H."/>
        </authorList>
    </citation>
    <scope>NUCLEOTIDE SEQUENCE [LARGE SCALE GENOMIC DNA]</scope>
    <source>
        <strain evidence="5 7">DSM 784</strain>
    </source>
</reference>
<organism evidence="5 7">
    <name type="scientific">Chitinophaga sancti</name>
    <dbReference type="NCBI Taxonomy" id="1004"/>
    <lineage>
        <taxon>Bacteria</taxon>
        <taxon>Pseudomonadati</taxon>
        <taxon>Bacteroidota</taxon>
        <taxon>Chitinophagia</taxon>
        <taxon>Chitinophagales</taxon>
        <taxon>Chitinophagaceae</taxon>
        <taxon>Chitinophaga</taxon>
    </lineage>
</organism>
<evidence type="ECO:0000313" key="8">
    <source>
        <dbReference type="Proteomes" id="UP001326715"/>
    </source>
</evidence>
<evidence type="ECO:0000313" key="6">
    <source>
        <dbReference type="EMBL" id="WQG89736.1"/>
    </source>
</evidence>
<evidence type="ECO:0000313" key="5">
    <source>
        <dbReference type="EMBL" id="SFW17977.1"/>
    </source>
</evidence>
<keyword evidence="3" id="KW-0804">Transcription</keyword>
<dbReference type="SUPFAM" id="SSF51215">
    <property type="entry name" value="Regulatory protein AraC"/>
    <property type="match status" value="1"/>
</dbReference>
<reference evidence="6 8" key="2">
    <citation type="submission" date="2023-11" db="EMBL/GenBank/DDBJ databases">
        <title>MicrobeMod: A computational toolkit for identifying prokaryotic methylation and restriction-modification with nanopore sequencing.</title>
        <authorList>
            <person name="Crits-Christoph A."/>
            <person name="Kang S.C."/>
            <person name="Lee H."/>
            <person name="Ostrov N."/>
        </authorList>
    </citation>
    <scope>NUCLEOTIDE SEQUENCE [LARGE SCALE GENOMIC DNA]</scope>
    <source>
        <strain evidence="6 8">ATCC 23090</strain>
    </source>
</reference>
<dbReference type="InterPro" id="IPR009057">
    <property type="entry name" value="Homeodomain-like_sf"/>
</dbReference>
<evidence type="ECO:0000259" key="4">
    <source>
        <dbReference type="PROSITE" id="PS01124"/>
    </source>
</evidence>
<dbReference type="InterPro" id="IPR037923">
    <property type="entry name" value="HTH-like"/>
</dbReference>
<evidence type="ECO:0000256" key="3">
    <source>
        <dbReference type="ARBA" id="ARBA00023163"/>
    </source>
</evidence>
<keyword evidence="8" id="KW-1185">Reference proteome</keyword>
<dbReference type="GO" id="GO:0003700">
    <property type="term" value="F:DNA-binding transcription factor activity"/>
    <property type="evidence" value="ECO:0007669"/>
    <property type="project" value="InterPro"/>
</dbReference>
<dbReference type="EMBL" id="CP140154">
    <property type="protein sequence ID" value="WQG89736.1"/>
    <property type="molecule type" value="Genomic_DNA"/>
</dbReference>
<accession>A0A1K1M4G5</accession>
<dbReference type="PANTHER" id="PTHR43280:SF32">
    <property type="entry name" value="TRANSCRIPTIONAL REGULATORY PROTEIN"/>
    <property type="match status" value="1"/>
</dbReference>
<dbReference type="STRING" id="1004.SAMN05661012_00435"/>
<name>A0A1K1M4G5_9BACT</name>
<dbReference type="EMBL" id="FPIZ01000001">
    <property type="protein sequence ID" value="SFW17977.1"/>
    <property type="molecule type" value="Genomic_DNA"/>
</dbReference>
<dbReference type="Proteomes" id="UP001326715">
    <property type="component" value="Chromosome"/>
</dbReference>
<evidence type="ECO:0000256" key="1">
    <source>
        <dbReference type="ARBA" id="ARBA00023015"/>
    </source>
</evidence>
<sequence length="293" mass="33778">MKTNVVIPVYNVDDCADVQNPLKGFFINRTTYLVQPEDLKEPHRRKHFSITLVLSGETTQYIDFEKYTVKGPAVVMLYPDQVHQHTGDSLCEVVNIIFSQEFLVNETGLGSPICWGCVCGTPVIELTDAQLKDLMGFARLMLKEMESIQPLRDLIIRNMLHSLIAAISRLPQRDIAAMQTDTLPNRIVRQFDELSDVHYKDKTQVAHYADMLYVTPGHLNDTIKAVLGKTAKQIIDEKRIMEAKRLLFYGEHTIKEIAWELKFEDDGYFNRFFKKHTGYTPATFQKSIREKYN</sequence>